<reference evidence="1" key="1">
    <citation type="submission" date="2020-11" db="EMBL/GenBank/DDBJ databases">
        <authorList>
            <person name="Tran Van P."/>
        </authorList>
    </citation>
    <scope>NUCLEOTIDE SEQUENCE</scope>
</reference>
<evidence type="ECO:0000313" key="1">
    <source>
        <dbReference type="EMBL" id="CAD7234554.1"/>
    </source>
</evidence>
<feature type="non-terminal residue" evidence="1">
    <location>
        <position position="1"/>
    </location>
</feature>
<protein>
    <submittedName>
        <fullName evidence="1">Uncharacterized protein</fullName>
    </submittedName>
</protein>
<proteinExistence type="predicted"/>
<gene>
    <name evidence="1" type="ORF">CTOB1V02_LOCUS12370</name>
</gene>
<name>A0A7R8WMK1_9CRUS</name>
<accession>A0A7R8WMK1</accession>
<dbReference type="EMBL" id="OB669059">
    <property type="protein sequence ID" value="CAD7234554.1"/>
    <property type="molecule type" value="Genomic_DNA"/>
</dbReference>
<organism evidence="1">
    <name type="scientific">Cyprideis torosa</name>
    <dbReference type="NCBI Taxonomy" id="163714"/>
    <lineage>
        <taxon>Eukaryota</taxon>
        <taxon>Metazoa</taxon>
        <taxon>Ecdysozoa</taxon>
        <taxon>Arthropoda</taxon>
        <taxon>Crustacea</taxon>
        <taxon>Oligostraca</taxon>
        <taxon>Ostracoda</taxon>
        <taxon>Podocopa</taxon>
        <taxon>Podocopida</taxon>
        <taxon>Cytherocopina</taxon>
        <taxon>Cytheroidea</taxon>
        <taxon>Cytherideidae</taxon>
        <taxon>Cyprideis</taxon>
    </lineage>
</organism>
<dbReference type="AlphaFoldDB" id="A0A7R8WMK1"/>
<sequence>MGSTQSSFQPECFATATSYVSDLRHYGNTRRLYLEEELARVGVTNLFPYMDEQDSNKNLLYRFHMALANSYFLEYYGNTNHSFLADICAVAKPVKLEHHRFQIKKADFDITRLTDNTSTIFQEYQSDICSQLASKTMATQDGILVSCGIRHVFEESMVLEVATTTIVTAAGADPAAAAASKVTRIMGGEVRNKKNTLYNEYALLSTLEIAAREAEKAKVPQDEEEEKEVVITRPAAALFLTVTIPSVIGMLIFVALLLMLLACCVGKKGGKDKQNRKGTKLKISSLYHPTVSHLKIFSLYHPTVSHLKIFSLYHPTVRHLKIFSLYYPTVSHLKIFHPT</sequence>